<protein>
    <submittedName>
        <fullName evidence="1">Ribonuclease H-like domain-containing protein</fullName>
    </submittedName>
</protein>
<gene>
    <name evidence="1" type="ORF">RCL2_000266100</name>
</gene>
<dbReference type="Gene3D" id="3.30.420.10">
    <property type="entry name" value="Ribonuclease H-like superfamily/Ribonuclease H"/>
    <property type="match status" value="1"/>
</dbReference>
<reference evidence="1" key="1">
    <citation type="submission" date="2019-10" db="EMBL/GenBank/DDBJ databases">
        <title>Conservation and host-specific expression of non-tandemly repeated heterogenous ribosome RNA gene in arbuscular mycorrhizal fungi.</title>
        <authorList>
            <person name="Maeda T."/>
            <person name="Kobayashi Y."/>
            <person name="Nakagawa T."/>
            <person name="Ezawa T."/>
            <person name="Yamaguchi K."/>
            <person name="Bino T."/>
            <person name="Nishimoto Y."/>
            <person name="Shigenobu S."/>
            <person name="Kawaguchi M."/>
        </authorList>
    </citation>
    <scope>NUCLEOTIDE SEQUENCE</scope>
    <source>
        <strain evidence="1">HR1</strain>
    </source>
</reference>
<proteinExistence type="predicted"/>
<sequence>MSIISSSTKLLERDFTLSQHRRLTHPLPDIQVFNLPIKQLSINNSLPVEHPINEWVYYWDETKKDIVFGKTISRENDSLSSITYFQHYTPILCSSRSSSSSLDTAPVTPTRQYHILVPCKYCSLHSYYPHNYNCTCVVSSRSLKLLKFHTHKKLLNPYNLVIPSIYSQQFYVPTKPVHTYKHLAYNFMLLRYNKGTFSNNSPITSHFISSITNTTCYSCPSNTSFITHAIIDGSVINLGTPASSMEFGWLQVHHASPKLTFTGKIIFLTSSTRAELFSILSVFLVVPAQANVQIYTDSATYIQNFHTLIFNSVYSVRQQHKQLCHTVW</sequence>
<comment type="caution">
    <text evidence="1">The sequence shown here is derived from an EMBL/GenBank/DDBJ whole genome shotgun (WGS) entry which is preliminary data.</text>
</comment>
<accession>A0A8H3KWI2</accession>
<dbReference type="InterPro" id="IPR036397">
    <property type="entry name" value="RNaseH_sf"/>
</dbReference>
<name>A0A8H3KWI2_9GLOM</name>
<evidence type="ECO:0000313" key="1">
    <source>
        <dbReference type="EMBL" id="GES75210.1"/>
    </source>
</evidence>
<evidence type="ECO:0000313" key="2">
    <source>
        <dbReference type="Proteomes" id="UP000615446"/>
    </source>
</evidence>
<dbReference type="AlphaFoldDB" id="A0A8H3KWI2"/>
<dbReference type="Proteomes" id="UP000615446">
    <property type="component" value="Unassembled WGS sequence"/>
</dbReference>
<organism evidence="1 2">
    <name type="scientific">Rhizophagus clarus</name>
    <dbReference type="NCBI Taxonomy" id="94130"/>
    <lineage>
        <taxon>Eukaryota</taxon>
        <taxon>Fungi</taxon>
        <taxon>Fungi incertae sedis</taxon>
        <taxon>Mucoromycota</taxon>
        <taxon>Glomeromycotina</taxon>
        <taxon>Glomeromycetes</taxon>
        <taxon>Glomerales</taxon>
        <taxon>Glomeraceae</taxon>
        <taxon>Rhizophagus</taxon>
    </lineage>
</organism>
<dbReference type="GO" id="GO:0003676">
    <property type="term" value="F:nucleic acid binding"/>
    <property type="evidence" value="ECO:0007669"/>
    <property type="project" value="InterPro"/>
</dbReference>
<dbReference type="EMBL" id="BLAL01000013">
    <property type="protein sequence ID" value="GES75210.1"/>
    <property type="molecule type" value="Genomic_DNA"/>
</dbReference>